<evidence type="ECO:0000313" key="2">
    <source>
        <dbReference type="EMBL" id="KAF7377617.1"/>
    </source>
</evidence>
<keyword evidence="1" id="KW-0472">Membrane</keyword>
<name>A0A8H6ZHR4_9AGAR</name>
<dbReference type="Proteomes" id="UP000623467">
    <property type="component" value="Unassembled WGS sequence"/>
</dbReference>
<sequence>MRHLVTARAFGTAARPNAPSMQMRTNGDWVEVKMVRDFHVALLSAGVWAAPAATTFLLHQVVGGRSSIFLDFAHYYSRQKLQDLDQGLAKVETDLLNVSAFLYSGALANRLGYRPADYGHWQWPQDQVKPEDVSGDGAPRNEA</sequence>
<gene>
    <name evidence="2" type="ORF">MSAN_00184500</name>
</gene>
<keyword evidence="1" id="KW-0812">Transmembrane</keyword>
<proteinExistence type="predicted"/>
<accession>A0A8H6ZHR4</accession>
<reference evidence="2" key="1">
    <citation type="submission" date="2020-05" db="EMBL/GenBank/DDBJ databases">
        <title>Mycena genomes resolve the evolution of fungal bioluminescence.</title>
        <authorList>
            <person name="Tsai I.J."/>
        </authorList>
    </citation>
    <scope>NUCLEOTIDE SEQUENCE</scope>
    <source>
        <strain evidence="2">160909Yilan</strain>
    </source>
</reference>
<protein>
    <submittedName>
        <fullName evidence="2">Uncharacterized protein</fullName>
    </submittedName>
</protein>
<comment type="caution">
    <text evidence="2">The sequence shown here is derived from an EMBL/GenBank/DDBJ whole genome shotgun (WGS) entry which is preliminary data.</text>
</comment>
<evidence type="ECO:0000313" key="3">
    <source>
        <dbReference type="Proteomes" id="UP000623467"/>
    </source>
</evidence>
<feature type="transmembrane region" description="Helical" evidence="1">
    <location>
        <begin position="38"/>
        <end position="58"/>
    </location>
</feature>
<dbReference type="EMBL" id="JACAZH010000001">
    <property type="protein sequence ID" value="KAF7377617.1"/>
    <property type="molecule type" value="Genomic_DNA"/>
</dbReference>
<dbReference type="AlphaFoldDB" id="A0A8H6ZHR4"/>
<keyword evidence="3" id="KW-1185">Reference proteome</keyword>
<keyword evidence="1" id="KW-1133">Transmembrane helix</keyword>
<organism evidence="2 3">
    <name type="scientific">Mycena sanguinolenta</name>
    <dbReference type="NCBI Taxonomy" id="230812"/>
    <lineage>
        <taxon>Eukaryota</taxon>
        <taxon>Fungi</taxon>
        <taxon>Dikarya</taxon>
        <taxon>Basidiomycota</taxon>
        <taxon>Agaricomycotina</taxon>
        <taxon>Agaricomycetes</taxon>
        <taxon>Agaricomycetidae</taxon>
        <taxon>Agaricales</taxon>
        <taxon>Marasmiineae</taxon>
        <taxon>Mycenaceae</taxon>
        <taxon>Mycena</taxon>
    </lineage>
</organism>
<evidence type="ECO:0000256" key="1">
    <source>
        <dbReference type="SAM" id="Phobius"/>
    </source>
</evidence>